<feature type="compositionally biased region" description="Low complexity" evidence="1">
    <location>
        <begin position="468"/>
        <end position="480"/>
    </location>
</feature>
<feature type="compositionally biased region" description="Polar residues" evidence="1">
    <location>
        <begin position="516"/>
        <end position="525"/>
    </location>
</feature>
<feature type="region of interest" description="Disordered" evidence="1">
    <location>
        <begin position="513"/>
        <end position="536"/>
    </location>
</feature>
<feature type="region of interest" description="Disordered" evidence="1">
    <location>
        <begin position="351"/>
        <end position="405"/>
    </location>
</feature>
<feature type="region of interest" description="Disordered" evidence="1">
    <location>
        <begin position="1"/>
        <end position="72"/>
    </location>
</feature>
<comment type="caution">
    <text evidence="2">The sequence shown here is derived from an EMBL/GenBank/DDBJ whole genome shotgun (WGS) entry which is preliminary data.</text>
</comment>
<name>A0ABR4P4P3_9HELO</name>
<sequence length="846" mass="91950">MHRRGSESGHGTAEDAFAALQASFNAARRSRPPHLNDSGQFEGDGRVPLGDLHRRSSRFGLQGMFTRSKSTKITPDIVSPVLAEPPQPNEHMLERTISKFTNPRPAPLPVAPGPPALPSKPASKPSRLNLKTGSIKEHKAPKTVSPKARGSAKTPTRTTTVWDPPPLFQAYPQAVKHATLSASTMSADAILRISQHKRNSSIVAEMANAPLSKETNKSKHKHKRQMSAAFTKAVWTQKIFVLVTSGYLLQYSGEGSFDRLPEKMMQLGKDSVAFASDVIPGKHWVLQISQAMDSDGAPSSDHRSLFSRLTFRGADYRRSATSLLLVLNSAEELDSWIAVVRREIEALGGKKNVTETGKPKSDEMVPTLKNQPSHRYLVQREPDQFSAASSPQESSYSVPPWTNENLHPENLVDAVSAINEIQSPSSIRPSTGHHSMTTLCSHDGQQLESLRDSATRYSYMSSGQRTYPTSPSSSPTSSPTRDSFFILDDQPRNLSVQEDLRPKPNTLAINERRRSTQVVQNSIPESSGAAKFRPHSTCDVPTRAMRNDAASTPYFSNSPGQRFSYTKSPVSSHGFSTHVKERPLTATTSRSHDPTLKGSRKAPPPALTMASQLSPVRDIVHPRKLPRSPKSATPTSVTPQHTLRSKRSTTIPQSPRFLPSMPSTEHSSGCLSTYKPKGSPEGLSLSFQSPRRTQSTTRKNSLPASPFILGHAERSQSEGSSAAIARDTRAGTPPRLSASPTSPVNHRLRQSSSAVLSHALSSPFEAPRTSPRRPASRSAKADITKSILSTHHNLRLQTSSKDLVMKGSSPLLLNSPPPAPPPDCALPPLPPPTGSFPRPATASVRA</sequence>
<feature type="compositionally biased region" description="Polar residues" evidence="1">
    <location>
        <begin position="552"/>
        <end position="575"/>
    </location>
</feature>
<evidence type="ECO:0000313" key="2">
    <source>
        <dbReference type="EMBL" id="KAL3418279.1"/>
    </source>
</evidence>
<feature type="region of interest" description="Disordered" evidence="1">
    <location>
        <begin position="798"/>
        <end position="846"/>
    </location>
</feature>
<accession>A0ABR4P4P3</accession>
<feature type="compositionally biased region" description="Pro residues" evidence="1">
    <location>
        <begin position="104"/>
        <end position="118"/>
    </location>
</feature>
<feature type="compositionally biased region" description="Polar residues" evidence="1">
    <location>
        <begin position="630"/>
        <end position="653"/>
    </location>
</feature>
<feature type="compositionally biased region" description="Low complexity" evidence="1">
    <location>
        <begin position="386"/>
        <end position="400"/>
    </location>
</feature>
<evidence type="ECO:0000256" key="1">
    <source>
        <dbReference type="SAM" id="MobiDB-lite"/>
    </source>
</evidence>
<feature type="compositionally biased region" description="Low complexity" evidence="1">
    <location>
        <begin position="119"/>
        <end position="128"/>
    </location>
</feature>
<feature type="compositionally biased region" description="Polar residues" evidence="1">
    <location>
        <begin position="661"/>
        <end position="671"/>
    </location>
</feature>
<feature type="compositionally biased region" description="Polar residues" evidence="1">
    <location>
        <begin position="685"/>
        <end position="703"/>
    </location>
</feature>
<dbReference type="Proteomes" id="UP001629113">
    <property type="component" value="Unassembled WGS sequence"/>
</dbReference>
<proteinExistence type="predicted"/>
<reference evidence="2 3" key="1">
    <citation type="submission" date="2024-06" db="EMBL/GenBank/DDBJ databases">
        <title>Complete genome of Phlyctema vagabunda strain 19-DSS-EL-015.</title>
        <authorList>
            <person name="Fiorenzani C."/>
        </authorList>
    </citation>
    <scope>NUCLEOTIDE SEQUENCE [LARGE SCALE GENOMIC DNA]</scope>
    <source>
        <strain evidence="2 3">19-DSS-EL-015</strain>
    </source>
</reference>
<feature type="compositionally biased region" description="Low complexity" evidence="1">
    <location>
        <begin position="16"/>
        <end position="27"/>
    </location>
</feature>
<feature type="region of interest" description="Disordered" evidence="1">
    <location>
        <begin position="424"/>
        <end position="447"/>
    </location>
</feature>
<protein>
    <submittedName>
        <fullName evidence="2">Peptidase family M20/M25/M40 protein</fullName>
    </submittedName>
</protein>
<feature type="region of interest" description="Disordered" evidence="1">
    <location>
        <begin position="552"/>
        <end position="782"/>
    </location>
</feature>
<feature type="compositionally biased region" description="Low complexity" evidence="1">
    <location>
        <begin position="751"/>
        <end position="769"/>
    </location>
</feature>
<organism evidence="2 3">
    <name type="scientific">Phlyctema vagabunda</name>
    <dbReference type="NCBI Taxonomy" id="108571"/>
    <lineage>
        <taxon>Eukaryota</taxon>
        <taxon>Fungi</taxon>
        <taxon>Dikarya</taxon>
        <taxon>Ascomycota</taxon>
        <taxon>Pezizomycotina</taxon>
        <taxon>Leotiomycetes</taxon>
        <taxon>Helotiales</taxon>
        <taxon>Dermateaceae</taxon>
        <taxon>Phlyctema</taxon>
    </lineage>
</organism>
<evidence type="ECO:0000313" key="3">
    <source>
        <dbReference type="Proteomes" id="UP001629113"/>
    </source>
</evidence>
<feature type="region of interest" description="Disordered" evidence="1">
    <location>
        <begin position="459"/>
        <end position="485"/>
    </location>
</feature>
<feature type="compositionally biased region" description="Pro residues" evidence="1">
    <location>
        <begin position="815"/>
        <end position="834"/>
    </location>
</feature>
<dbReference type="EMBL" id="JBFCZG010000009">
    <property type="protein sequence ID" value="KAL3418279.1"/>
    <property type="molecule type" value="Genomic_DNA"/>
</dbReference>
<keyword evidence="3" id="KW-1185">Reference proteome</keyword>
<gene>
    <name evidence="2" type="ORF">PVAG01_09995</name>
</gene>
<feature type="region of interest" description="Disordered" evidence="1">
    <location>
        <begin position="102"/>
        <end position="165"/>
    </location>
</feature>